<keyword evidence="6" id="KW-1185">Reference proteome</keyword>
<dbReference type="AlphaFoldDB" id="A0A4U9I0R0"/>
<proteinExistence type="predicted"/>
<name>A0A4U9I0R0_9ENTR</name>
<dbReference type="Proteomes" id="UP000222768">
    <property type="component" value="Unassembled WGS sequence"/>
</dbReference>
<evidence type="ECO:0008006" key="7">
    <source>
        <dbReference type="Google" id="ProtNLM"/>
    </source>
</evidence>
<reference evidence="3 5" key="3">
    <citation type="submission" date="2019-05" db="EMBL/GenBank/DDBJ databases">
        <authorList>
            <consortium name="Pathogen Informatics"/>
        </authorList>
    </citation>
    <scope>NUCLEOTIDE SEQUENCE [LARGE SCALE GENOMIC DNA]</scope>
    <source>
        <strain evidence="3 5">NCTC13032</strain>
    </source>
</reference>
<evidence type="ECO:0000313" key="6">
    <source>
        <dbReference type="Proteomes" id="UP001357437"/>
    </source>
</evidence>
<dbReference type="RefSeq" id="WP_032611793.1">
    <property type="nucleotide sequence ID" value="NZ_CP083630.1"/>
</dbReference>
<evidence type="ECO:0000313" key="4">
    <source>
        <dbReference type="Proteomes" id="UP000222768"/>
    </source>
</evidence>
<evidence type="ECO:0000313" key="3">
    <source>
        <dbReference type="EMBL" id="VTP69591.1"/>
    </source>
</evidence>
<dbReference type="Proteomes" id="UP000310719">
    <property type="component" value="Chromosome"/>
</dbReference>
<protein>
    <recommendedName>
        <fullName evidence="7">HK97 gp10 family phage protein</fullName>
    </recommendedName>
</protein>
<sequence length="202" mass="22085">MADNQAFMVSINAFVSQAKARQEEVMRVVGIKILARLVQMSPVGNPELWAVNQTATAYNAAVAEHNSLLRQDPDNLTKAGRLRPGRRVNDSMDLKVPPGYTGGRFRGNWQVSFDQQASGETGRIDKAGHETIAAGSLVLEQFKVGTTAVYFCNNVPYAYRLEMGHSSQAPGGMVRITAAEFRRFFSEAVSEVKNDTGHHNGA</sequence>
<reference evidence="1 6" key="4">
    <citation type="submission" date="2024-01" db="EMBL/GenBank/DDBJ databases">
        <title>Comparative Genomics of Leclercia adecarboxylata Strains Isolated from Several Sources.</title>
        <authorList>
            <person name="Yescas-Zazueta V."/>
            <person name="Balbuena-Alonso M.G."/>
            <person name="Valencia D."/>
            <person name="Mendez-Pfeiffer P.A."/>
            <person name="Ballesteros-Monrreal M.G."/>
            <person name="Rocha-Gracia R.D.C."/>
            <person name="Barrios-Villa E."/>
        </authorList>
    </citation>
    <scope>NUCLEOTIDE SEQUENCE [LARGE SCALE GENOMIC DNA]</scope>
    <source>
        <strain evidence="1 6">33MEM</strain>
    </source>
</reference>
<dbReference type="EMBL" id="JAYMCU010000060">
    <property type="protein sequence ID" value="MEC3938720.1"/>
    <property type="molecule type" value="Genomic_DNA"/>
</dbReference>
<evidence type="ECO:0000313" key="1">
    <source>
        <dbReference type="EMBL" id="MEC3938720.1"/>
    </source>
</evidence>
<dbReference type="Proteomes" id="UP001357437">
    <property type="component" value="Unassembled WGS sequence"/>
</dbReference>
<evidence type="ECO:0000313" key="2">
    <source>
        <dbReference type="EMBL" id="PHH04783.1"/>
    </source>
</evidence>
<organism evidence="3 5">
    <name type="scientific">Leclercia adecarboxylata</name>
    <dbReference type="NCBI Taxonomy" id="83655"/>
    <lineage>
        <taxon>Bacteria</taxon>
        <taxon>Pseudomonadati</taxon>
        <taxon>Pseudomonadota</taxon>
        <taxon>Gammaproteobacteria</taxon>
        <taxon>Enterobacterales</taxon>
        <taxon>Enterobacteriaceae</taxon>
        <taxon>Leclercia</taxon>
    </lineage>
</organism>
<evidence type="ECO:0000313" key="5">
    <source>
        <dbReference type="Proteomes" id="UP000310719"/>
    </source>
</evidence>
<reference evidence="4" key="1">
    <citation type="submission" date="2017-09" db="EMBL/GenBank/DDBJ databases">
        <title>FDA dAtabase for Regulatory Grade micrObial Sequences (FDA-ARGOS): Supporting development and validation of Infectious Disease Dx tests.</title>
        <authorList>
            <person name="Minogue T."/>
            <person name="Wolcott M."/>
            <person name="Wasieloski L."/>
            <person name="Aguilar W."/>
            <person name="Moore D."/>
            <person name="Tallon L."/>
            <person name="Sadzewicz L."/>
            <person name="Ott S."/>
            <person name="Zhao X."/>
            <person name="Nagaraj S."/>
            <person name="Vavikolanu K."/>
            <person name="Aluvathingal J."/>
            <person name="Nadendla S."/>
            <person name="Sichtig H."/>
        </authorList>
    </citation>
    <scope>NUCLEOTIDE SEQUENCE [LARGE SCALE GENOMIC DNA]</scope>
    <source>
        <strain evidence="4">FDAARGOS_404</strain>
    </source>
</reference>
<dbReference type="EMBL" id="LR590464">
    <property type="protein sequence ID" value="VTP69591.1"/>
    <property type="molecule type" value="Genomic_DNA"/>
</dbReference>
<accession>A0A4U9I0R0</accession>
<reference evidence="2" key="2">
    <citation type="submission" date="2017-09" db="EMBL/GenBank/DDBJ databases">
        <title>FDA dAtabase for Regulatory Grade micrObial Sequences (FDA-ARGOS): Supporting development and validation of Infectious Disease Dx tests.</title>
        <authorList>
            <person name="Minogue T."/>
            <person name="Wolcott M."/>
            <person name="Wasieloski L."/>
            <person name="Aguilar W."/>
            <person name="Moore D."/>
            <person name="Tallon L.J."/>
            <person name="Sadzewicz L."/>
            <person name="Ott S."/>
            <person name="Zhao X."/>
            <person name="Nagaraj S."/>
            <person name="Vavikolanu K."/>
            <person name="Aluvathingal J."/>
            <person name="Nadendla S."/>
            <person name="Sichtig H."/>
        </authorList>
    </citation>
    <scope>NUCLEOTIDE SEQUENCE</scope>
    <source>
        <strain evidence="2">FDAARGOS_404</strain>
    </source>
</reference>
<gene>
    <name evidence="2" type="ORF">CRX53_12855</name>
    <name evidence="3" type="ORF">NCTC13032_04466</name>
    <name evidence="1" type="ORF">VOF76_21395</name>
</gene>
<dbReference type="EMBL" id="PDLK01000002">
    <property type="protein sequence ID" value="PHH04783.1"/>
    <property type="molecule type" value="Genomic_DNA"/>
</dbReference>